<reference evidence="1 2" key="1">
    <citation type="submission" date="2023-04" db="EMBL/GenBank/DDBJ databases">
        <title>Genome of Basidiobolus ranarum AG-B5.</title>
        <authorList>
            <person name="Stajich J.E."/>
            <person name="Carter-House D."/>
            <person name="Gryganskyi A."/>
        </authorList>
    </citation>
    <scope>NUCLEOTIDE SEQUENCE [LARGE SCALE GENOMIC DNA]</scope>
    <source>
        <strain evidence="1 2">AG-B5</strain>
    </source>
</reference>
<gene>
    <name evidence="1" type="ORF">K7432_003366</name>
</gene>
<comment type="caution">
    <text evidence="1">The sequence shown here is derived from an EMBL/GenBank/DDBJ whole genome shotgun (WGS) entry which is preliminary data.</text>
</comment>
<organism evidence="1 2">
    <name type="scientific">Basidiobolus ranarum</name>
    <dbReference type="NCBI Taxonomy" id="34480"/>
    <lineage>
        <taxon>Eukaryota</taxon>
        <taxon>Fungi</taxon>
        <taxon>Fungi incertae sedis</taxon>
        <taxon>Zoopagomycota</taxon>
        <taxon>Entomophthoromycotina</taxon>
        <taxon>Basidiobolomycetes</taxon>
        <taxon>Basidiobolales</taxon>
        <taxon>Basidiobolaceae</taxon>
        <taxon>Basidiobolus</taxon>
    </lineage>
</organism>
<evidence type="ECO:0000313" key="1">
    <source>
        <dbReference type="EMBL" id="KAK9767099.1"/>
    </source>
</evidence>
<name>A0ABR2X007_9FUNG</name>
<sequence length="635" mass="73828">MSITETKRYSTTQSDLVSESAKITVIVKDVSRIKTITLRVPQGTTIRKVAELCCEKFEYWEEWNYAIYCDWLNSWLNDDLSIETYPPEARKSLLILSKKPDYFELASEKSSILFRSSEETIRYNPPKSNSFSSFFNRPYTSLKTKFRNDSLYLSVLIFRSDHKVLQTGSGLLPTLLVADNLSSMDGGKDFSESSEEFSWILKSSMEWETTNTSECYNPIIHHQARNQSYSPSLRLSFCEAADSMMKILPIPKLGHLHEHLIELSEYSSKMLLAVQYVSDKHLSTIATDLLKKGTLKWRSIESLSSRAYNSSYSVLSQAWTLYASRTVRPSPGLYVGLYHLEATATGVNILLHRHRKHMLPMVKIREDPELSEKEWKLITETKRGFSDESLNDEVYFNLQACKKDSRLDSFKYQFVKAFLKLQNLSRLKLSMTNIYDVETVDLKVLRRDDCGNVIDTVRIILIVNPIRLLQDSNALRNYAHHPRLAMYSFGHFETLHSHIYNPMYLSYRRKMLVYQTYLHEVKRGNLSCLPYLKLEDKNVNSLTKEQIITLVHEKIHLLKSKWPSISWSVRVLDWDRLRHWEKLGGSHKVYTGSQSRVLRSNSAHQIQLNDTNSTHFIPSFFDEDLSMFSNNLMRV</sequence>
<keyword evidence="2" id="KW-1185">Reference proteome</keyword>
<dbReference type="EMBL" id="JASJQH010000102">
    <property type="protein sequence ID" value="KAK9767099.1"/>
    <property type="molecule type" value="Genomic_DNA"/>
</dbReference>
<proteinExistence type="predicted"/>
<dbReference type="Proteomes" id="UP001479436">
    <property type="component" value="Unassembled WGS sequence"/>
</dbReference>
<protein>
    <submittedName>
        <fullName evidence="1">Uncharacterized protein</fullName>
    </submittedName>
</protein>
<evidence type="ECO:0000313" key="2">
    <source>
        <dbReference type="Proteomes" id="UP001479436"/>
    </source>
</evidence>
<accession>A0ABR2X007</accession>